<dbReference type="InterPro" id="IPR029024">
    <property type="entry name" value="TerB-like"/>
</dbReference>
<dbReference type="Proteomes" id="UP001596056">
    <property type="component" value="Unassembled WGS sequence"/>
</dbReference>
<gene>
    <name evidence="2" type="ORF">ACFPOC_14185</name>
</gene>
<comment type="caution">
    <text evidence="2">The sequence shown here is derived from an EMBL/GenBank/DDBJ whole genome shotgun (WGS) entry which is preliminary data.</text>
</comment>
<sequence length="197" mass="20931">MAGFDLVGRLLGRMRDRDGRARALEAPAREMSAPGPTPRPGPRPPPGSERMLREAVATKLLDGWLSNRNQTLVPHVLNFAVLPPERAGLLVAVMAAAAQADGQVSAEEARRMPLALRRLGAGEGVVAGLQPALDAPPPLPALLAQVQEEGLAPHAYAAALLALDRRGRSNRAFLRYLAARLGLAPEVAGGLERRYRG</sequence>
<dbReference type="EMBL" id="JBHSNA010000016">
    <property type="protein sequence ID" value="MFC5567558.1"/>
    <property type="molecule type" value="Genomic_DNA"/>
</dbReference>
<feature type="compositionally biased region" description="Pro residues" evidence="1">
    <location>
        <begin position="35"/>
        <end position="47"/>
    </location>
</feature>
<proteinExistence type="predicted"/>
<dbReference type="InterPro" id="IPR007486">
    <property type="entry name" value="YebE"/>
</dbReference>
<organism evidence="2 3">
    <name type="scientific">Rubellimicrobium aerolatum</name>
    <dbReference type="NCBI Taxonomy" id="490979"/>
    <lineage>
        <taxon>Bacteria</taxon>
        <taxon>Pseudomonadati</taxon>
        <taxon>Pseudomonadota</taxon>
        <taxon>Alphaproteobacteria</taxon>
        <taxon>Rhodobacterales</taxon>
        <taxon>Roseobacteraceae</taxon>
        <taxon>Rubellimicrobium</taxon>
    </lineage>
</organism>
<evidence type="ECO:0000256" key="1">
    <source>
        <dbReference type="SAM" id="MobiDB-lite"/>
    </source>
</evidence>
<evidence type="ECO:0000313" key="2">
    <source>
        <dbReference type="EMBL" id="MFC5567558.1"/>
    </source>
</evidence>
<accession>A0ABW0SEY6</accession>
<protein>
    <submittedName>
        <fullName evidence="2">DUF533 domain-containing protein</fullName>
    </submittedName>
</protein>
<dbReference type="RefSeq" id="WP_209842362.1">
    <property type="nucleotide sequence ID" value="NZ_JAGGJP010000015.1"/>
</dbReference>
<evidence type="ECO:0000313" key="3">
    <source>
        <dbReference type="Proteomes" id="UP001596056"/>
    </source>
</evidence>
<feature type="region of interest" description="Disordered" evidence="1">
    <location>
        <begin position="18"/>
        <end position="49"/>
    </location>
</feature>
<name>A0ABW0SEY6_9RHOB</name>
<keyword evidence="3" id="KW-1185">Reference proteome</keyword>
<dbReference type="SUPFAM" id="SSF158682">
    <property type="entry name" value="TerB-like"/>
    <property type="match status" value="1"/>
</dbReference>
<reference evidence="3" key="1">
    <citation type="journal article" date="2019" name="Int. J. Syst. Evol. Microbiol.">
        <title>The Global Catalogue of Microorganisms (GCM) 10K type strain sequencing project: providing services to taxonomists for standard genome sequencing and annotation.</title>
        <authorList>
            <consortium name="The Broad Institute Genomics Platform"/>
            <consortium name="The Broad Institute Genome Sequencing Center for Infectious Disease"/>
            <person name="Wu L."/>
            <person name="Ma J."/>
        </authorList>
    </citation>
    <scope>NUCLEOTIDE SEQUENCE [LARGE SCALE GENOMIC DNA]</scope>
    <source>
        <strain evidence="3">KACC 11588</strain>
    </source>
</reference>
<dbReference type="Pfam" id="PF04391">
    <property type="entry name" value="DUF533"/>
    <property type="match status" value="1"/>
</dbReference>